<reference evidence="2" key="1">
    <citation type="submission" date="2020-12" db="UniProtKB">
        <authorList>
            <consortium name="WormBaseParasite"/>
        </authorList>
    </citation>
    <scope>IDENTIFICATION</scope>
    <source>
        <strain evidence="2">MHco3</strain>
    </source>
</reference>
<dbReference type="AlphaFoldDB" id="A0A7I4YVH9"/>
<evidence type="ECO:0000313" key="2">
    <source>
        <dbReference type="WBParaSite" id="HCON_00150200-00001"/>
    </source>
</evidence>
<accession>A0A7I4YVH9</accession>
<dbReference type="WBParaSite" id="HCON_00150200-00001">
    <property type="protein sequence ID" value="HCON_00150200-00001"/>
    <property type="gene ID" value="HCON_00150200"/>
</dbReference>
<proteinExistence type="predicted"/>
<sequence length="166" mass="18943">RAVTTFRKREERDTELHLFKYTRFHVIRLSGGLELLRLQASWITVDGRSHWREGVNEVIVKISRAIASASRLSLEMMFSVDVTFNSPCYETDASSSYEYLSISSTALCASTSSSSMSCNFADSFVTSRSNVIARRLIQLCDNFDREFCQPSSCESLWTSFICRLFI</sequence>
<organism evidence="1 2">
    <name type="scientific">Haemonchus contortus</name>
    <name type="common">Barber pole worm</name>
    <dbReference type="NCBI Taxonomy" id="6289"/>
    <lineage>
        <taxon>Eukaryota</taxon>
        <taxon>Metazoa</taxon>
        <taxon>Ecdysozoa</taxon>
        <taxon>Nematoda</taxon>
        <taxon>Chromadorea</taxon>
        <taxon>Rhabditida</taxon>
        <taxon>Rhabditina</taxon>
        <taxon>Rhabditomorpha</taxon>
        <taxon>Strongyloidea</taxon>
        <taxon>Trichostrongylidae</taxon>
        <taxon>Haemonchus</taxon>
    </lineage>
</organism>
<evidence type="ECO:0000313" key="1">
    <source>
        <dbReference type="Proteomes" id="UP000025227"/>
    </source>
</evidence>
<protein>
    <submittedName>
        <fullName evidence="2">VASt domain-containing protein</fullName>
    </submittedName>
</protein>
<name>A0A7I4YVH9_HAECO</name>
<dbReference type="Proteomes" id="UP000025227">
    <property type="component" value="Unplaced"/>
</dbReference>
<dbReference type="OrthoDB" id="5814970at2759"/>
<keyword evidence="1" id="KW-1185">Reference proteome</keyword>